<keyword evidence="19" id="KW-1185">Reference proteome</keyword>
<dbReference type="InterPro" id="IPR013767">
    <property type="entry name" value="PAS_fold"/>
</dbReference>
<evidence type="ECO:0000256" key="1">
    <source>
        <dbReference type="ARBA" id="ARBA00000085"/>
    </source>
</evidence>
<dbReference type="NCBIfam" id="TIGR00229">
    <property type="entry name" value="sensory_box"/>
    <property type="match status" value="1"/>
</dbReference>
<evidence type="ECO:0000256" key="4">
    <source>
        <dbReference type="ARBA" id="ARBA00022553"/>
    </source>
</evidence>
<keyword evidence="8 18" id="KW-0808">Transferase</keyword>
<evidence type="ECO:0000313" key="19">
    <source>
        <dbReference type="Proteomes" id="UP001597353"/>
    </source>
</evidence>
<evidence type="ECO:0000259" key="17">
    <source>
        <dbReference type="PROSITE" id="PS50113"/>
    </source>
</evidence>
<proteinExistence type="predicted"/>
<dbReference type="EMBL" id="JBHUGH010000038">
    <property type="protein sequence ID" value="MFD1914488.1"/>
    <property type="molecule type" value="Genomic_DNA"/>
</dbReference>
<evidence type="ECO:0000256" key="10">
    <source>
        <dbReference type="ARBA" id="ARBA00022741"/>
    </source>
</evidence>
<dbReference type="SUPFAM" id="SSF55874">
    <property type="entry name" value="ATPase domain of HSP90 chaperone/DNA topoisomerase II/histidine kinase"/>
    <property type="match status" value="1"/>
</dbReference>
<dbReference type="InterPro" id="IPR011102">
    <property type="entry name" value="Sig_transdc_His_kinase_HWE"/>
</dbReference>
<dbReference type="RefSeq" id="WP_390265917.1">
    <property type="nucleotide sequence ID" value="NZ_JBHUGH010000038.1"/>
</dbReference>
<dbReference type="EC" id="2.7.13.3" evidence="2"/>
<name>A0ABW4SAF9_9RHOB</name>
<keyword evidence="4" id="KW-0597">Phosphoprotein</keyword>
<dbReference type="Pfam" id="PF00989">
    <property type="entry name" value="PAS"/>
    <property type="match status" value="1"/>
</dbReference>
<dbReference type="PROSITE" id="PS50112">
    <property type="entry name" value="PAS"/>
    <property type="match status" value="1"/>
</dbReference>
<keyword evidence="6" id="KW-0285">Flavoprotein</keyword>
<dbReference type="Pfam" id="PF07536">
    <property type="entry name" value="HWE_HK"/>
    <property type="match status" value="1"/>
</dbReference>
<keyword evidence="14" id="KW-0843">Virulence</keyword>
<evidence type="ECO:0000256" key="7">
    <source>
        <dbReference type="ARBA" id="ARBA00022643"/>
    </source>
</evidence>
<dbReference type="SMART" id="SM00091">
    <property type="entry name" value="PAS"/>
    <property type="match status" value="2"/>
</dbReference>
<evidence type="ECO:0000256" key="11">
    <source>
        <dbReference type="ARBA" id="ARBA00022777"/>
    </source>
</evidence>
<keyword evidence="15" id="KW-0675">Receptor</keyword>
<keyword evidence="12" id="KW-0067">ATP-binding</keyword>
<feature type="domain" description="PAC" evidence="17">
    <location>
        <begin position="86"/>
        <end position="138"/>
    </location>
</feature>
<dbReference type="Proteomes" id="UP001597353">
    <property type="component" value="Unassembled WGS sequence"/>
</dbReference>
<dbReference type="GO" id="GO:0004673">
    <property type="term" value="F:protein histidine kinase activity"/>
    <property type="evidence" value="ECO:0007669"/>
    <property type="project" value="UniProtKB-EC"/>
</dbReference>
<evidence type="ECO:0000256" key="2">
    <source>
        <dbReference type="ARBA" id="ARBA00012438"/>
    </source>
</evidence>
<evidence type="ECO:0000256" key="3">
    <source>
        <dbReference type="ARBA" id="ARBA00022543"/>
    </source>
</evidence>
<dbReference type="CDD" id="cd00130">
    <property type="entry name" value="PAS"/>
    <property type="match status" value="1"/>
</dbReference>
<evidence type="ECO:0000256" key="5">
    <source>
        <dbReference type="ARBA" id="ARBA00022606"/>
    </source>
</evidence>
<dbReference type="InterPro" id="IPR000014">
    <property type="entry name" value="PAS"/>
</dbReference>
<reference evidence="19" key="1">
    <citation type="journal article" date="2019" name="Int. J. Syst. Evol. Microbiol.">
        <title>The Global Catalogue of Microorganisms (GCM) 10K type strain sequencing project: providing services to taxonomists for standard genome sequencing and annotation.</title>
        <authorList>
            <consortium name="The Broad Institute Genomics Platform"/>
            <consortium name="The Broad Institute Genome Sequencing Center for Infectious Disease"/>
            <person name="Wu L."/>
            <person name="Ma J."/>
        </authorList>
    </citation>
    <scope>NUCLEOTIDE SEQUENCE [LARGE SCALE GENOMIC DNA]</scope>
    <source>
        <strain evidence="19">CGMCC 4.7242</strain>
    </source>
</reference>
<accession>A0ABW4SAF9</accession>
<keyword evidence="13" id="KW-0157">Chromophore</keyword>
<keyword evidence="9" id="KW-0677">Repeat</keyword>
<organism evidence="18 19">
    <name type="scientific">Halodurantibacterium flavum</name>
    <dbReference type="NCBI Taxonomy" id="1382802"/>
    <lineage>
        <taxon>Bacteria</taxon>
        <taxon>Pseudomonadati</taxon>
        <taxon>Pseudomonadota</taxon>
        <taxon>Alphaproteobacteria</taxon>
        <taxon>Rhodobacterales</taxon>
        <taxon>Paracoccaceae</taxon>
        <taxon>Halodurantibacterium</taxon>
    </lineage>
</organism>
<dbReference type="SMART" id="SM00086">
    <property type="entry name" value="PAC"/>
    <property type="match status" value="1"/>
</dbReference>
<keyword evidence="7" id="KW-0288">FMN</keyword>
<dbReference type="Gene3D" id="3.30.565.10">
    <property type="entry name" value="Histidine kinase-like ATPase, C-terminal domain"/>
    <property type="match status" value="1"/>
</dbReference>
<feature type="domain" description="PAS" evidence="16">
    <location>
        <begin position="13"/>
        <end position="82"/>
    </location>
</feature>
<sequence length="319" mass="35018">MSGAADEDFSALELERLAAIVSSSADAIVSKTLEGRVTSWNGSAERILGWTAAEMIGQPIETIIPDDLLAEEKEILRQIRAGERVEPFDTERLTRDGRRVPLSITVSPLRNRAGEIVGASKVARDISERRQHEEVQRLLIDELNHRVKNTLAVVQSIARQSLRSTHDPAAFVAAFSGRIDALTRAYDRLVEAQMKGTDIAALVADQVVLDSQRISWAGPPVSLVPTLAVKLALVLHELATNARKHGSLSVAEGVLDIRWEVQDRNLSLRWKESGPQDLSPPGRQGLGMRLIHETFGSIGGETRLRFEPDGVACEIRIPI</sequence>
<dbReference type="SMART" id="SM00911">
    <property type="entry name" value="HWE_HK"/>
    <property type="match status" value="1"/>
</dbReference>
<comment type="catalytic activity">
    <reaction evidence="1">
        <text>ATP + protein L-histidine = ADP + protein N-phospho-L-histidine.</text>
        <dbReference type="EC" id="2.7.13.3"/>
    </reaction>
</comment>
<evidence type="ECO:0000259" key="16">
    <source>
        <dbReference type="PROSITE" id="PS50112"/>
    </source>
</evidence>
<keyword evidence="3" id="KW-0600">Photoreceptor protein</keyword>
<keyword evidence="5" id="KW-0716">Sensory transduction</keyword>
<dbReference type="PROSITE" id="PS50113">
    <property type="entry name" value="PAC"/>
    <property type="match status" value="1"/>
</dbReference>
<dbReference type="SUPFAM" id="SSF55785">
    <property type="entry name" value="PYP-like sensor domain (PAS domain)"/>
    <property type="match status" value="1"/>
</dbReference>
<evidence type="ECO:0000256" key="12">
    <source>
        <dbReference type="ARBA" id="ARBA00022840"/>
    </source>
</evidence>
<dbReference type="Gene3D" id="3.30.450.20">
    <property type="entry name" value="PAS domain"/>
    <property type="match status" value="1"/>
</dbReference>
<dbReference type="InterPro" id="IPR035965">
    <property type="entry name" value="PAS-like_dom_sf"/>
</dbReference>
<comment type="caution">
    <text evidence="18">The sequence shown here is derived from an EMBL/GenBank/DDBJ whole genome shotgun (WGS) entry which is preliminary data.</text>
</comment>
<evidence type="ECO:0000256" key="9">
    <source>
        <dbReference type="ARBA" id="ARBA00022737"/>
    </source>
</evidence>
<dbReference type="InterPro" id="IPR001610">
    <property type="entry name" value="PAC"/>
</dbReference>
<protein>
    <recommendedName>
        <fullName evidence="2">histidine kinase</fullName>
        <ecNumber evidence="2">2.7.13.3</ecNumber>
    </recommendedName>
</protein>
<evidence type="ECO:0000256" key="13">
    <source>
        <dbReference type="ARBA" id="ARBA00022991"/>
    </source>
</evidence>
<dbReference type="PANTHER" id="PTHR41523:SF8">
    <property type="entry name" value="ETHYLENE RESPONSE SENSOR PROTEIN"/>
    <property type="match status" value="1"/>
</dbReference>
<dbReference type="InterPro" id="IPR036890">
    <property type="entry name" value="HATPase_C_sf"/>
</dbReference>
<dbReference type="PANTHER" id="PTHR41523">
    <property type="entry name" value="TWO-COMPONENT SYSTEM SENSOR PROTEIN"/>
    <property type="match status" value="1"/>
</dbReference>
<evidence type="ECO:0000256" key="8">
    <source>
        <dbReference type="ARBA" id="ARBA00022679"/>
    </source>
</evidence>
<evidence type="ECO:0000256" key="14">
    <source>
        <dbReference type="ARBA" id="ARBA00023026"/>
    </source>
</evidence>
<evidence type="ECO:0000256" key="6">
    <source>
        <dbReference type="ARBA" id="ARBA00022630"/>
    </source>
</evidence>
<evidence type="ECO:0000313" key="18">
    <source>
        <dbReference type="EMBL" id="MFD1914488.1"/>
    </source>
</evidence>
<dbReference type="InterPro" id="IPR000700">
    <property type="entry name" value="PAS-assoc_C"/>
</dbReference>
<gene>
    <name evidence="18" type="ORF">ACFSGJ_19975</name>
</gene>
<keyword evidence="10" id="KW-0547">Nucleotide-binding</keyword>
<keyword evidence="11 18" id="KW-0418">Kinase</keyword>
<evidence type="ECO:0000256" key="15">
    <source>
        <dbReference type="ARBA" id="ARBA00023170"/>
    </source>
</evidence>